<dbReference type="EMBL" id="JABFCX010000003">
    <property type="protein sequence ID" value="NNU17597.1"/>
    <property type="molecule type" value="Genomic_DNA"/>
</dbReference>
<feature type="region of interest" description="Disordered" evidence="1">
    <location>
        <begin position="1"/>
        <end position="33"/>
    </location>
</feature>
<dbReference type="Pfam" id="PF09527">
    <property type="entry name" value="ATPase_gene1"/>
    <property type="match status" value="1"/>
</dbReference>
<dbReference type="AlphaFoldDB" id="A0A7Y3RNZ2"/>
<protein>
    <submittedName>
        <fullName evidence="3">AtpZ/AtpI family protein</fullName>
    </submittedName>
</protein>
<evidence type="ECO:0000256" key="1">
    <source>
        <dbReference type="SAM" id="MobiDB-lite"/>
    </source>
</evidence>
<accession>A0A7Y3RNZ2</accession>
<keyword evidence="2" id="KW-1133">Transmembrane helix</keyword>
<keyword evidence="2" id="KW-0472">Membrane</keyword>
<feature type="transmembrane region" description="Helical" evidence="2">
    <location>
        <begin position="68"/>
        <end position="87"/>
    </location>
</feature>
<keyword evidence="4" id="KW-1185">Reference proteome</keyword>
<organism evidence="3 4">
    <name type="scientific">Parvularcula mediterranea</name>
    <dbReference type="NCBI Taxonomy" id="2732508"/>
    <lineage>
        <taxon>Bacteria</taxon>
        <taxon>Pseudomonadati</taxon>
        <taxon>Pseudomonadota</taxon>
        <taxon>Alphaproteobacteria</taxon>
        <taxon>Parvularculales</taxon>
        <taxon>Parvularculaceae</taxon>
        <taxon>Parvularcula</taxon>
    </lineage>
</organism>
<reference evidence="3 4" key="1">
    <citation type="submission" date="2020-05" db="EMBL/GenBank/DDBJ databases">
        <title>Parvularcula mediterraneae sp. nov., isolated from polypropylene straw from shallow seawater of the seashore of Laganas in Zakynthos island, Greece.</title>
        <authorList>
            <person name="Szabo I."/>
            <person name="Al-Omari J."/>
            <person name="Rado J."/>
            <person name="Szerdahelyi G.S."/>
        </authorList>
    </citation>
    <scope>NUCLEOTIDE SEQUENCE [LARGE SCALE GENOMIC DNA]</scope>
    <source>
        <strain evidence="3 4">ZS-1/3</strain>
    </source>
</reference>
<evidence type="ECO:0000313" key="4">
    <source>
        <dbReference type="Proteomes" id="UP000536835"/>
    </source>
</evidence>
<name>A0A7Y3RNZ2_9PROT</name>
<feature type="transmembrane region" description="Helical" evidence="2">
    <location>
        <begin position="43"/>
        <end position="62"/>
    </location>
</feature>
<gene>
    <name evidence="3" type="ORF">HK107_14795</name>
</gene>
<dbReference type="Proteomes" id="UP000536835">
    <property type="component" value="Unassembled WGS sequence"/>
</dbReference>
<sequence length="105" mass="11072">MSDDDHKRSDLDDFGDRLAKARGEEKGSKDEDRKAIGAAAGDGLRVAIEFFVSVLVGCGLGYTIGSFLGSALVGLLIGMPFGFAAGLRTVYRSLKIGAADEEEET</sequence>
<dbReference type="RefSeq" id="WP_173201174.1">
    <property type="nucleotide sequence ID" value="NZ_JABFCX010000003.1"/>
</dbReference>
<dbReference type="InterPro" id="IPR032820">
    <property type="entry name" value="ATPase_put"/>
</dbReference>
<proteinExistence type="predicted"/>
<keyword evidence="2" id="KW-0812">Transmembrane</keyword>
<evidence type="ECO:0000313" key="3">
    <source>
        <dbReference type="EMBL" id="NNU17597.1"/>
    </source>
</evidence>
<evidence type="ECO:0000256" key="2">
    <source>
        <dbReference type="SAM" id="Phobius"/>
    </source>
</evidence>
<comment type="caution">
    <text evidence="3">The sequence shown here is derived from an EMBL/GenBank/DDBJ whole genome shotgun (WGS) entry which is preliminary data.</text>
</comment>